<feature type="compositionally biased region" description="Polar residues" evidence="4">
    <location>
        <begin position="72"/>
        <end position="106"/>
    </location>
</feature>
<dbReference type="PROSITE" id="PS00463">
    <property type="entry name" value="ZN2_CY6_FUNGAL_1"/>
    <property type="match status" value="1"/>
</dbReference>
<dbReference type="CDD" id="cd00067">
    <property type="entry name" value="GAL4"/>
    <property type="match status" value="1"/>
</dbReference>
<evidence type="ECO:0000259" key="5">
    <source>
        <dbReference type="PROSITE" id="PS50048"/>
    </source>
</evidence>
<dbReference type="InterPro" id="IPR036864">
    <property type="entry name" value="Zn2-C6_fun-type_DNA-bd_sf"/>
</dbReference>
<dbReference type="SUPFAM" id="SSF57701">
    <property type="entry name" value="Zn2/Cys6 DNA-binding domain"/>
    <property type="match status" value="1"/>
</dbReference>
<dbReference type="PROSITE" id="PS50048">
    <property type="entry name" value="ZN2_CY6_FUNGAL_2"/>
    <property type="match status" value="1"/>
</dbReference>
<dbReference type="GO" id="GO:0003677">
    <property type="term" value="F:DNA binding"/>
    <property type="evidence" value="ECO:0007669"/>
    <property type="project" value="InterPro"/>
</dbReference>
<dbReference type="InterPro" id="IPR007219">
    <property type="entry name" value="XnlR_reg_dom"/>
</dbReference>
<proteinExistence type="predicted"/>
<gene>
    <name evidence="6" type="ORF">FTOL_06105</name>
</gene>
<dbReference type="InterPro" id="IPR050613">
    <property type="entry name" value="Sec_Metabolite_Reg"/>
</dbReference>
<comment type="caution">
    <text evidence="6">The sequence shown here is derived from an EMBL/GenBank/DDBJ whole genome shotgun (WGS) entry which is preliminary data.</text>
</comment>
<feature type="compositionally biased region" description="Low complexity" evidence="4">
    <location>
        <begin position="62"/>
        <end position="71"/>
    </location>
</feature>
<sequence>MTAAPENGNGPRLRKRRRIVISCTECHRRKQRCDRELPCGNCKSRDKESSCIYEAGAPTAKQTYQQQHSQQITEPSPALSNSSVKQAEPSPSGSSGSRNTEPNEPISSKVADWGYAHNGASTMGILKRIESITDGEGVTPSMREESSRGSPGKELALREKYKAIIRQLPARNYIEKLVEMYMRGFNWQYYPIDPDVLYAQLEEWNSLPFSVLSDLGPRGLDPELRAFPALLFQVIATALLLLPERPDSTFDSLKFAGGMRFEDLAVEYSESGQALLDLLGKRHLSLTTVQAQFLRASFHKFTAKVTDAWHTIAVAIRDAQDLGMHRDSLDPKPKDSSMESILENQWLIQRRRRIYILLAIWDLNCAMILGRPGTVDWNQALPTPPVDAPIPENRNRTPVVPRGADDHPTPITRLLWNYELCGPLRTIQNLEVGGSYPMDPAKIDEIHQSILDLDKNIPPPFRMDNPDTRWDHLSETHWYPANRFYFASLHEFIKMALHRPFIFNRVESRVEAIHASLKTLEIQKMTFEGLPPDSWRNFMLFFASFDAIVLLASVYILFPREHSEFTDKTIEHFQWTIERFSAIQERNPLAKSAQGVLRAIVARFKRAMEKAQNGSLPSLTDGSTVQSSKTASGSTPGSSSLDSNDLPALDSTWMFPSADTLNMMAPFFPTGDLVYNDLTAGPDMAMTPLPLEHSQNEAGGDDLIWQFGGGWGDDTVWQMLNQLPAATEASIPNFI</sequence>
<feature type="domain" description="Zn(2)-C6 fungal-type" evidence="5">
    <location>
        <begin position="22"/>
        <end position="53"/>
    </location>
</feature>
<dbReference type="SMART" id="SM00066">
    <property type="entry name" value="GAL4"/>
    <property type="match status" value="1"/>
</dbReference>
<feature type="region of interest" description="Disordered" evidence="4">
    <location>
        <begin position="62"/>
        <end position="111"/>
    </location>
</feature>
<dbReference type="GO" id="GO:0006351">
    <property type="term" value="P:DNA-templated transcription"/>
    <property type="evidence" value="ECO:0007669"/>
    <property type="project" value="InterPro"/>
</dbReference>
<dbReference type="Proteomes" id="UP001187734">
    <property type="component" value="Unassembled WGS sequence"/>
</dbReference>
<name>A0AAE8M8T7_9HYPO</name>
<dbReference type="GO" id="GO:0005634">
    <property type="term" value="C:nucleus"/>
    <property type="evidence" value="ECO:0007669"/>
    <property type="project" value="UniProtKB-SubCell"/>
</dbReference>
<reference evidence="6" key="1">
    <citation type="submission" date="2018-03" db="EMBL/GenBank/DDBJ databases">
        <authorList>
            <person name="Guldener U."/>
        </authorList>
    </citation>
    <scope>NUCLEOTIDE SEQUENCE</scope>
</reference>
<dbReference type="AlphaFoldDB" id="A0AAE8M8T7"/>
<dbReference type="InterPro" id="IPR001138">
    <property type="entry name" value="Zn2Cys6_DnaBD"/>
</dbReference>
<dbReference type="SMART" id="SM00906">
    <property type="entry name" value="Fungal_trans"/>
    <property type="match status" value="1"/>
</dbReference>
<dbReference type="EMBL" id="ONZP01000196">
    <property type="protein sequence ID" value="SPJ76374.1"/>
    <property type="molecule type" value="Genomic_DNA"/>
</dbReference>
<dbReference type="Gene3D" id="4.10.240.10">
    <property type="entry name" value="Zn(2)-C6 fungal-type DNA-binding domain"/>
    <property type="match status" value="1"/>
</dbReference>
<keyword evidence="7" id="KW-1185">Reference proteome</keyword>
<dbReference type="Pfam" id="PF04082">
    <property type="entry name" value="Fungal_trans"/>
    <property type="match status" value="1"/>
</dbReference>
<accession>A0AAE8M8T7</accession>
<dbReference type="CDD" id="cd12148">
    <property type="entry name" value="fungal_TF_MHR"/>
    <property type="match status" value="1"/>
</dbReference>
<evidence type="ECO:0000313" key="7">
    <source>
        <dbReference type="Proteomes" id="UP001187734"/>
    </source>
</evidence>
<dbReference type="PANTHER" id="PTHR31001:SF87">
    <property type="entry name" value="COL-21"/>
    <property type="match status" value="1"/>
</dbReference>
<dbReference type="GO" id="GO:0008270">
    <property type="term" value="F:zinc ion binding"/>
    <property type="evidence" value="ECO:0007669"/>
    <property type="project" value="InterPro"/>
</dbReference>
<dbReference type="GO" id="GO:0000981">
    <property type="term" value="F:DNA-binding transcription factor activity, RNA polymerase II-specific"/>
    <property type="evidence" value="ECO:0007669"/>
    <property type="project" value="InterPro"/>
</dbReference>
<feature type="compositionally biased region" description="Polar residues" evidence="4">
    <location>
        <begin position="612"/>
        <end position="626"/>
    </location>
</feature>
<evidence type="ECO:0000256" key="4">
    <source>
        <dbReference type="SAM" id="MobiDB-lite"/>
    </source>
</evidence>
<feature type="compositionally biased region" description="Low complexity" evidence="4">
    <location>
        <begin position="627"/>
        <end position="643"/>
    </location>
</feature>
<evidence type="ECO:0000256" key="2">
    <source>
        <dbReference type="ARBA" id="ARBA00022723"/>
    </source>
</evidence>
<evidence type="ECO:0000256" key="1">
    <source>
        <dbReference type="ARBA" id="ARBA00004123"/>
    </source>
</evidence>
<dbReference type="PANTHER" id="PTHR31001">
    <property type="entry name" value="UNCHARACTERIZED TRANSCRIPTIONAL REGULATORY PROTEIN"/>
    <property type="match status" value="1"/>
</dbReference>
<protein>
    <recommendedName>
        <fullName evidence="5">Zn(2)-C6 fungal-type domain-containing protein</fullName>
    </recommendedName>
</protein>
<evidence type="ECO:0000256" key="3">
    <source>
        <dbReference type="ARBA" id="ARBA00023242"/>
    </source>
</evidence>
<keyword evidence="3" id="KW-0539">Nucleus</keyword>
<keyword evidence="2" id="KW-0479">Metal-binding</keyword>
<feature type="region of interest" description="Disordered" evidence="4">
    <location>
        <begin position="612"/>
        <end position="644"/>
    </location>
</feature>
<evidence type="ECO:0000313" key="6">
    <source>
        <dbReference type="EMBL" id="SPJ76374.1"/>
    </source>
</evidence>
<dbReference type="Pfam" id="PF00172">
    <property type="entry name" value="Zn_clus"/>
    <property type="match status" value="1"/>
</dbReference>
<organism evidence="6 7">
    <name type="scientific">Fusarium torulosum</name>
    <dbReference type="NCBI Taxonomy" id="33205"/>
    <lineage>
        <taxon>Eukaryota</taxon>
        <taxon>Fungi</taxon>
        <taxon>Dikarya</taxon>
        <taxon>Ascomycota</taxon>
        <taxon>Pezizomycotina</taxon>
        <taxon>Sordariomycetes</taxon>
        <taxon>Hypocreomycetidae</taxon>
        <taxon>Hypocreales</taxon>
        <taxon>Nectriaceae</taxon>
        <taxon>Fusarium</taxon>
    </lineage>
</organism>
<comment type="subcellular location">
    <subcellularLocation>
        <location evidence="1">Nucleus</location>
    </subcellularLocation>
</comment>